<gene>
    <name evidence="5" type="ORF">Cni_G04878</name>
</gene>
<accession>A0AAQ3JU68</accession>
<keyword evidence="3" id="KW-0539">Nucleus</keyword>
<evidence type="ECO:0000256" key="1">
    <source>
        <dbReference type="ARBA" id="ARBA00004123"/>
    </source>
</evidence>
<dbReference type="Pfam" id="PF09751">
    <property type="entry name" value="Es2"/>
    <property type="match status" value="1"/>
</dbReference>
<feature type="region of interest" description="Disordered" evidence="4">
    <location>
        <begin position="51"/>
        <end position="73"/>
    </location>
</feature>
<dbReference type="InterPro" id="IPR019148">
    <property type="entry name" value="Nuclear_protein_DGCR14_ESS-2"/>
</dbReference>
<comment type="similarity">
    <text evidence="2">Belongs to the ESS2 family.</text>
</comment>
<evidence type="ECO:0000256" key="2">
    <source>
        <dbReference type="ARBA" id="ARBA00009072"/>
    </source>
</evidence>
<feature type="compositionally biased region" description="Basic and acidic residues" evidence="4">
    <location>
        <begin position="56"/>
        <end position="73"/>
    </location>
</feature>
<reference evidence="5 6" key="1">
    <citation type="submission" date="2023-10" db="EMBL/GenBank/DDBJ databases">
        <title>Chromosome-scale genome assembly provides insights into flower coloration mechanisms of Canna indica.</title>
        <authorList>
            <person name="Li C."/>
        </authorList>
    </citation>
    <scope>NUCLEOTIDE SEQUENCE [LARGE SCALE GENOMIC DNA]</scope>
    <source>
        <tissue evidence="5">Flower</tissue>
    </source>
</reference>
<keyword evidence="6" id="KW-1185">Reference proteome</keyword>
<dbReference type="Proteomes" id="UP001327560">
    <property type="component" value="Chromosome 2"/>
</dbReference>
<name>A0AAQ3JU68_9LILI</name>
<dbReference type="PANTHER" id="PTHR12940:SF0">
    <property type="entry name" value="SPLICING FACTOR ESS-2 HOMOLOG"/>
    <property type="match status" value="1"/>
</dbReference>
<dbReference type="AlphaFoldDB" id="A0AAQ3JU68"/>
<proteinExistence type="inferred from homology"/>
<protein>
    <submittedName>
        <fullName evidence="5">Protein DGCR14</fullName>
    </submittedName>
</protein>
<dbReference type="GO" id="GO:0071013">
    <property type="term" value="C:catalytic step 2 spliceosome"/>
    <property type="evidence" value="ECO:0007669"/>
    <property type="project" value="TreeGrafter"/>
</dbReference>
<evidence type="ECO:0000313" key="5">
    <source>
        <dbReference type="EMBL" id="WOK96171.1"/>
    </source>
</evidence>
<evidence type="ECO:0000256" key="3">
    <source>
        <dbReference type="ARBA" id="ARBA00023242"/>
    </source>
</evidence>
<dbReference type="PANTHER" id="PTHR12940">
    <property type="entry name" value="ES-2 PROTEIN - RELATED"/>
    <property type="match status" value="1"/>
</dbReference>
<evidence type="ECO:0000256" key="4">
    <source>
        <dbReference type="SAM" id="MobiDB-lite"/>
    </source>
</evidence>
<comment type="subcellular location">
    <subcellularLocation>
        <location evidence="1">Nucleus</location>
    </subcellularLocation>
</comment>
<evidence type="ECO:0000313" key="6">
    <source>
        <dbReference type="Proteomes" id="UP001327560"/>
    </source>
</evidence>
<sequence>MLPMTHPALQKLINPLADIDTSVSLDDFLQRYTSKDNESFSKIMEKVNHKKKEKYTHRLEGEKEPPPKTLEDEKRNRITNGYGTFRQSVATLDGYKYMAKNLLMYNLMNRWEIPLTEEERAERLKSLTKEINRPNTRFHGKSVAESKPIKDEEAVAILYTPVASTTPAGVAWPFSDREVERSK</sequence>
<dbReference type="EMBL" id="CP136891">
    <property type="protein sequence ID" value="WOK96171.1"/>
    <property type="molecule type" value="Genomic_DNA"/>
</dbReference>
<organism evidence="5 6">
    <name type="scientific">Canna indica</name>
    <name type="common">Indian-shot</name>
    <dbReference type="NCBI Taxonomy" id="4628"/>
    <lineage>
        <taxon>Eukaryota</taxon>
        <taxon>Viridiplantae</taxon>
        <taxon>Streptophyta</taxon>
        <taxon>Embryophyta</taxon>
        <taxon>Tracheophyta</taxon>
        <taxon>Spermatophyta</taxon>
        <taxon>Magnoliopsida</taxon>
        <taxon>Liliopsida</taxon>
        <taxon>Zingiberales</taxon>
        <taxon>Cannaceae</taxon>
        <taxon>Canna</taxon>
    </lineage>
</organism>